<feature type="domain" description="Sporulation regulator WhiA C-terminal" evidence="6">
    <location>
        <begin position="220"/>
        <end position="306"/>
    </location>
</feature>
<dbReference type="Gene3D" id="3.10.28.10">
    <property type="entry name" value="Homing endonucleases"/>
    <property type="match status" value="1"/>
</dbReference>
<evidence type="ECO:0000256" key="1">
    <source>
        <dbReference type="ARBA" id="ARBA00022618"/>
    </source>
</evidence>
<reference evidence="9 10" key="1">
    <citation type="submission" date="2020-04" db="EMBL/GenBank/DDBJ databases">
        <authorList>
            <person name="Zheng R.K."/>
            <person name="Sun C.M."/>
        </authorList>
    </citation>
    <scope>NUCLEOTIDE SEQUENCE [LARGE SCALE GENOMIC DNA]</scope>
    <source>
        <strain evidence="10">zrk29</strain>
    </source>
</reference>
<dbReference type="GO" id="GO:0003677">
    <property type="term" value="F:DNA binding"/>
    <property type="evidence" value="ECO:0007669"/>
    <property type="project" value="UniProtKB-UniRule"/>
</dbReference>
<feature type="coiled-coil region" evidence="5">
    <location>
        <begin position="228"/>
        <end position="255"/>
    </location>
</feature>
<dbReference type="HAMAP" id="MF_01420">
    <property type="entry name" value="HTH_type_WhiA"/>
    <property type="match status" value="1"/>
</dbReference>
<evidence type="ECO:0000259" key="7">
    <source>
        <dbReference type="Pfam" id="PF10298"/>
    </source>
</evidence>
<dbReference type="Proteomes" id="UP000512167">
    <property type="component" value="Chromosome"/>
</dbReference>
<dbReference type="GO" id="GO:0051301">
    <property type="term" value="P:cell division"/>
    <property type="evidence" value="ECO:0007669"/>
    <property type="project" value="UniProtKB-UniRule"/>
</dbReference>
<keyword evidence="1 4" id="KW-0132">Cell division</keyword>
<evidence type="ECO:0000256" key="3">
    <source>
        <dbReference type="ARBA" id="ARBA00023306"/>
    </source>
</evidence>
<keyword evidence="2 4" id="KW-0238">DNA-binding</keyword>
<dbReference type="InterPro" id="IPR027434">
    <property type="entry name" value="Homing_endonucl"/>
</dbReference>
<evidence type="ECO:0000256" key="5">
    <source>
        <dbReference type="SAM" id="Coils"/>
    </source>
</evidence>
<comment type="similarity">
    <text evidence="4">Belongs to the WhiA family.</text>
</comment>
<dbReference type="PANTHER" id="PTHR37307">
    <property type="entry name" value="CELL DIVISION PROTEIN WHIA-RELATED"/>
    <property type="match status" value="1"/>
</dbReference>
<name>A0A7L6N5G2_9MOLU</name>
<protein>
    <recommendedName>
        <fullName evidence="4">Probable cell division protein WhiA</fullName>
    </recommendedName>
</protein>
<proteinExistence type="inferred from homology"/>
<sequence>MSFAKEVKNELQSLKHLDCCNKAELSALLHINGSIEKNSQGISIVFQTTNNTVVRRFVYLYKQVYNLDFSLIQKKVHQFKSKELFIVKLNESVNSIMNDLSLINKEAIFFTDVDDSLISKECCKRAYLRGAFLATGSINSPNTSRYHLEIQSYSETHALIIKEIADEFYLNAKVAKNKRGYITYLKEAEKIADFLRVIGANNSLFVFEDTRIKRDFKNSINRVINCDIANEKKAMDAANEQLKQIEYVEKHAEKKLSKSMKEAIFLRKKYPESSLLELSYASLEHFDKQISKSALNHRFRSIKDLANKIKISEAYHD</sequence>
<keyword evidence="5" id="KW-0175">Coiled coil</keyword>
<evidence type="ECO:0000313" key="9">
    <source>
        <dbReference type="EMBL" id="QLY40507.1"/>
    </source>
</evidence>
<dbReference type="Pfam" id="PF14527">
    <property type="entry name" value="LAGLIDADG_WhiA"/>
    <property type="match status" value="1"/>
</dbReference>
<evidence type="ECO:0000313" key="10">
    <source>
        <dbReference type="Proteomes" id="UP000512167"/>
    </source>
</evidence>
<dbReference type="Pfam" id="PF02650">
    <property type="entry name" value="HTH_WhiA"/>
    <property type="match status" value="1"/>
</dbReference>
<feature type="domain" description="WhiA LAGLIDADG-like" evidence="8">
    <location>
        <begin position="125"/>
        <end position="217"/>
    </location>
</feature>
<dbReference type="Pfam" id="PF10298">
    <property type="entry name" value="WhiA_N"/>
    <property type="match status" value="1"/>
</dbReference>
<keyword evidence="10" id="KW-1185">Reference proteome</keyword>
<dbReference type="GO" id="GO:0043937">
    <property type="term" value="P:regulation of sporulation"/>
    <property type="evidence" value="ECO:0007669"/>
    <property type="project" value="InterPro"/>
</dbReference>
<dbReference type="NCBIfam" id="TIGR00647">
    <property type="entry name" value="DNA_bind_WhiA"/>
    <property type="match status" value="1"/>
</dbReference>
<dbReference type="AlphaFoldDB" id="A0A7L6N5G2"/>
<feature type="domain" description="Sporulation transcription regulator WhiA N-terminal" evidence="7">
    <location>
        <begin position="18"/>
        <end position="103"/>
    </location>
</feature>
<dbReference type="KEGG" id="tbk:HF295_06435"/>
<evidence type="ECO:0000256" key="2">
    <source>
        <dbReference type="ARBA" id="ARBA00023125"/>
    </source>
</evidence>
<organism evidence="9 10">
    <name type="scientific">Hujiaoplasma nucleasis</name>
    <dbReference type="NCBI Taxonomy" id="2725268"/>
    <lineage>
        <taxon>Bacteria</taxon>
        <taxon>Bacillati</taxon>
        <taxon>Mycoplasmatota</taxon>
        <taxon>Mollicutes</taxon>
        <taxon>Candidatus Izemoplasmatales</taxon>
        <taxon>Hujiaoplasmataceae</taxon>
        <taxon>Hujiaoplasma</taxon>
    </lineage>
</organism>
<dbReference type="EMBL" id="CP051151">
    <property type="protein sequence ID" value="QLY40507.1"/>
    <property type="molecule type" value="Genomic_DNA"/>
</dbReference>
<dbReference type="InterPro" id="IPR018478">
    <property type="entry name" value="Sporu_reg_WhiA_N_dom"/>
</dbReference>
<dbReference type="InterPro" id="IPR003802">
    <property type="entry name" value="Sporulation_regulator_WhiA"/>
</dbReference>
<dbReference type="SUPFAM" id="SSF55608">
    <property type="entry name" value="Homing endonucleases"/>
    <property type="match status" value="1"/>
</dbReference>
<dbReference type="RefSeq" id="WP_312031346.1">
    <property type="nucleotide sequence ID" value="NZ_CP051151.1"/>
</dbReference>
<keyword evidence="3 4" id="KW-0131">Cell cycle</keyword>
<accession>A0A7L6N5G2</accession>
<evidence type="ECO:0000256" key="4">
    <source>
        <dbReference type="HAMAP-Rule" id="MF_01420"/>
    </source>
</evidence>
<comment type="function">
    <text evidence="4">Involved in cell division and chromosome segregation.</text>
</comment>
<evidence type="ECO:0000259" key="8">
    <source>
        <dbReference type="Pfam" id="PF14527"/>
    </source>
</evidence>
<dbReference type="InterPro" id="IPR023054">
    <property type="entry name" value="Sporulation_regulator_WhiA_C"/>
</dbReference>
<gene>
    <name evidence="4 9" type="primary">whiA</name>
    <name evidence="9" type="ORF">HF295_06435</name>
</gene>
<dbReference type="InterPro" id="IPR039518">
    <property type="entry name" value="WhiA_LAGLIDADG_dom"/>
</dbReference>
<dbReference type="PANTHER" id="PTHR37307:SF1">
    <property type="entry name" value="CELL DIVISION PROTEIN WHIA-RELATED"/>
    <property type="match status" value="1"/>
</dbReference>
<evidence type="ECO:0000259" key="6">
    <source>
        <dbReference type="Pfam" id="PF02650"/>
    </source>
</evidence>